<dbReference type="Proteomes" id="UP000199169">
    <property type="component" value="Unassembled WGS sequence"/>
</dbReference>
<evidence type="ECO:0000313" key="1">
    <source>
        <dbReference type="EMBL" id="SBT09203.1"/>
    </source>
</evidence>
<reference evidence="1 2" key="1">
    <citation type="submission" date="2016-06" db="EMBL/GenBank/DDBJ databases">
        <authorList>
            <person name="Kjaerup R.B."/>
            <person name="Dalgaard T.S."/>
            <person name="Juul-Madsen H.R."/>
        </authorList>
    </citation>
    <scope>NUCLEOTIDE SEQUENCE [LARGE SCALE GENOMIC DNA]</scope>
    <source>
        <strain evidence="1">3</strain>
    </source>
</reference>
<accession>A0A1A8XYR4</accession>
<dbReference type="EMBL" id="FLQX01000146">
    <property type="protein sequence ID" value="SBT09203.1"/>
    <property type="molecule type" value="Genomic_DNA"/>
</dbReference>
<gene>
    <name evidence="1" type="ORF">ACCAA_670098</name>
</gene>
<sequence>MTAVPAPNAASLYEQLCELPDNLTGEVINDHLHAQRRPRRALRLRSQRPWRLVDQP</sequence>
<keyword evidence="2" id="KW-1185">Reference proteome</keyword>
<dbReference type="RefSeq" id="WP_186408684.1">
    <property type="nucleotide sequence ID" value="NZ_FLQX01000146.1"/>
</dbReference>
<dbReference type="STRING" id="1860102.ACCAA_670098"/>
<name>A0A1A8XYR4_9PROT</name>
<proteinExistence type="predicted"/>
<organism evidence="1 2">
    <name type="scientific">Candidatus Accumulibacter aalborgensis</name>
    <dbReference type="NCBI Taxonomy" id="1860102"/>
    <lineage>
        <taxon>Bacteria</taxon>
        <taxon>Pseudomonadati</taxon>
        <taxon>Pseudomonadota</taxon>
        <taxon>Betaproteobacteria</taxon>
        <taxon>Candidatus Accumulibacter</taxon>
    </lineage>
</organism>
<protein>
    <submittedName>
        <fullName evidence="1">Uncharacterized protein</fullName>
    </submittedName>
</protein>
<evidence type="ECO:0000313" key="2">
    <source>
        <dbReference type="Proteomes" id="UP000199169"/>
    </source>
</evidence>
<dbReference type="AlphaFoldDB" id="A0A1A8XYR4"/>